<dbReference type="Proteomes" id="UP000582659">
    <property type="component" value="Unassembled WGS sequence"/>
</dbReference>
<dbReference type="Proteomes" id="UP000659654">
    <property type="component" value="Unassembled WGS sequence"/>
</dbReference>
<keyword evidence="4" id="KW-1185">Reference proteome</keyword>
<name>A0A1I7RLR6_BURXY</name>
<accession>A0A1I7RLR6</accession>
<reference evidence="5" key="1">
    <citation type="submission" date="2016-11" db="UniProtKB">
        <authorList>
            <consortium name="WormBaseParasite"/>
        </authorList>
    </citation>
    <scope>IDENTIFICATION</scope>
</reference>
<dbReference type="EMBL" id="CAJFDI010000001">
    <property type="protein sequence ID" value="CAD5208727.1"/>
    <property type="molecule type" value="Genomic_DNA"/>
</dbReference>
<proteinExistence type="predicted"/>
<evidence type="ECO:0000313" key="2">
    <source>
        <dbReference type="EMBL" id="CAG9082655.1"/>
    </source>
</evidence>
<protein>
    <submittedName>
        <fullName evidence="1">(pine wood nematode) hypothetical protein</fullName>
    </submittedName>
</protein>
<dbReference type="EMBL" id="CAJFCV020000001">
    <property type="protein sequence ID" value="CAG9082655.1"/>
    <property type="molecule type" value="Genomic_DNA"/>
</dbReference>
<dbReference type="AlphaFoldDB" id="A0A1I7RLR6"/>
<dbReference type="WBParaSite" id="BXY_0165100.1">
    <property type="protein sequence ID" value="BXY_0165100.1"/>
    <property type="gene ID" value="BXY_0165100"/>
</dbReference>
<evidence type="ECO:0000313" key="5">
    <source>
        <dbReference type="WBParaSite" id="BXY_0165100.1"/>
    </source>
</evidence>
<dbReference type="OrthoDB" id="10379211at2759"/>
<gene>
    <name evidence="1" type="ORF">BXYJ_LOCUS963</name>
</gene>
<dbReference type="Proteomes" id="UP000095284">
    <property type="component" value="Unplaced"/>
</dbReference>
<reference evidence="2" key="2">
    <citation type="submission" date="2020-08" db="EMBL/GenBank/DDBJ databases">
        <authorList>
            <person name="Kikuchi T."/>
        </authorList>
    </citation>
    <scope>NUCLEOTIDE SEQUENCE</scope>
    <source>
        <strain evidence="1">Ka4C1</strain>
    </source>
</reference>
<organism evidence="3 5">
    <name type="scientific">Bursaphelenchus xylophilus</name>
    <name type="common">Pinewood nematode worm</name>
    <name type="synonym">Aphelenchoides xylophilus</name>
    <dbReference type="NCBI Taxonomy" id="6326"/>
    <lineage>
        <taxon>Eukaryota</taxon>
        <taxon>Metazoa</taxon>
        <taxon>Ecdysozoa</taxon>
        <taxon>Nematoda</taxon>
        <taxon>Chromadorea</taxon>
        <taxon>Rhabditida</taxon>
        <taxon>Tylenchina</taxon>
        <taxon>Tylenchomorpha</taxon>
        <taxon>Aphelenchoidea</taxon>
        <taxon>Aphelenchoididae</taxon>
        <taxon>Bursaphelenchus</taxon>
    </lineage>
</organism>
<evidence type="ECO:0000313" key="4">
    <source>
        <dbReference type="Proteomes" id="UP000659654"/>
    </source>
</evidence>
<evidence type="ECO:0000313" key="3">
    <source>
        <dbReference type="Proteomes" id="UP000095284"/>
    </source>
</evidence>
<evidence type="ECO:0000313" key="1">
    <source>
        <dbReference type="EMBL" id="CAD5208727.1"/>
    </source>
</evidence>
<sequence length="156" mass="16906">MACSPGAALFQAQNANNRCVQCKPIFIQPGCESTFHDKQFACAIPIITYSLARQDNCGRASVHCNSLDFKTSNAQVLVQVKDLSTNETTWTPIGAPQQLSTQVVLRCGNESVWNIDTTPDQLVSQPVLVRCAHSVVPSGNEIDEQIVDVLEGSGEE</sequence>